<evidence type="ECO:0000313" key="9">
    <source>
        <dbReference type="Proteomes" id="UP000236449"/>
    </source>
</evidence>
<dbReference type="Pfam" id="PF12698">
    <property type="entry name" value="ABC2_membrane_3"/>
    <property type="match status" value="1"/>
</dbReference>
<dbReference type="Proteomes" id="UP000236449">
    <property type="component" value="Unassembled WGS sequence"/>
</dbReference>
<name>A0A2J8HWD8_VIBDI</name>
<keyword evidence="4 6" id="KW-1133">Transmembrane helix</keyword>
<dbReference type="InterPro" id="IPR051449">
    <property type="entry name" value="ABC-2_transporter_component"/>
</dbReference>
<comment type="caution">
    <text evidence="8">The sequence shown here is derived from an EMBL/GenBank/DDBJ whole genome shotgun (WGS) entry which is preliminary data.</text>
</comment>
<dbReference type="PANTHER" id="PTHR30294">
    <property type="entry name" value="MEMBRANE COMPONENT OF ABC TRANSPORTER YHHJ-RELATED"/>
    <property type="match status" value="1"/>
</dbReference>
<dbReference type="EMBL" id="POSK01000015">
    <property type="protein sequence ID" value="PNI02569.1"/>
    <property type="molecule type" value="Genomic_DNA"/>
</dbReference>
<dbReference type="GO" id="GO:0005886">
    <property type="term" value="C:plasma membrane"/>
    <property type="evidence" value="ECO:0007669"/>
    <property type="project" value="UniProtKB-SubCell"/>
</dbReference>
<feature type="transmembrane region" description="Helical" evidence="6">
    <location>
        <begin position="22"/>
        <end position="42"/>
    </location>
</feature>
<proteinExistence type="predicted"/>
<reference evidence="8 9" key="1">
    <citation type="submission" date="2018-01" db="EMBL/GenBank/DDBJ databases">
        <title>Draft genome sequences of six Vibrio diazotrophicus strains isolated from deep-sea sediments of the Baltic Sea.</title>
        <authorList>
            <person name="Castillo D."/>
            <person name="Vandieken V."/>
            <person name="Chiang O."/>
            <person name="Middelboe M."/>
        </authorList>
    </citation>
    <scope>NUCLEOTIDE SEQUENCE [LARGE SCALE GENOMIC DNA]</scope>
    <source>
        <strain evidence="8 9">60.27F</strain>
    </source>
</reference>
<dbReference type="AlphaFoldDB" id="A0A2J8HWD8"/>
<evidence type="ECO:0000256" key="1">
    <source>
        <dbReference type="ARBA" id="ARBA00004651"/>
    </source>
</evidence>
<evidence type="ECO:0000313" key="8">
    <source>
        <dbReference type="EMBL" id="PNI02569.1"/>
    </source>
</evidence>
<dbReference type="InterPro" id="IPR013525">
    <property type="entry name" value="ABC2_TM"/>
</dbReference>
<gene>
    <name evidence="8" type="ORF">C1N32_18405</name>
</gene>
<organism evidence="8 9">
    <name type="scientific">Vibrio diazotrophicus</name>
    <dbReference type="NCBI Taxonomy" id="685"/>
    <lineage>
        <taxon>Bacteria</taxon>
        <taxon>Pseudomonadati</taxon>
        <taxon>Pseudomonadota</taxon>
        <taxon>Gammaproteobacteria</taxon>
        <taxon>Vibrionales</taxon>
        <taxon>Vibrionaceae</taxon>
        <taxon>Vibrio</taxon>
    </lineage>
</organism>
<feature type="transmembrane region" description="Helical" evidence="6">
    <location>
        <begin position="267"/>
        <end position="290"/>
    </location>
</feature>
<dbReference type="PANTHER" id="PTHR30294:SF47">
    <property type="entry name" value="INNER MEMBRANE TRANSPORT PERMEASE YHHJ"/>
    <property type="match status" value="1"/>
</dbReference>
<keyword evidence="3 6" id="KW-0812">Transmembrane</keyword>
<evidence type="ECO:0000256" key="5">
    <source>
        <dbReference type="ARBA" id="ARBA00023136"/>
    </source>
</evidence>
<feature type="transmembrane region" description="Helical" evidence="6">
    <location>
        <begin position="186"/>
        <end position="211"/>
    </location>
</feature>
<evidence type="ECO:0000256" key="2">
    <source>
        <dbReference type="ARBA" id="ARBA00022475"/>
    </source>
</evidence>
<dbReference type="OrthoDB" id="9803577at2"/>
<feature type="transmembrane region" description="Helical" evidence="6">
    <location>
        <begin position="297"/>
        <end position="316"/>
    </location>
</feature>
<dbReference type="RefSeq" id="WP_102967032.1">
    <property type="nucleotide sequence ID" value="NZ_POSK01000015.1"/>
</dbReference>
<evidence type="ECO:0000256" key="6">
    <source>
        <dbReference type="SAM" id="Phobius"/>
    </source>
</evidence>
<dbReference type="Gene3D" id="3.40.1710.10">
    <property type="entry name" value="abc type-2 transporter like domain"/>
    <property type="match status" value="1"/>
</dbReference>
<evidence type="ECO:0000256" key="4">
    <source>
        <dbReference type="ARBA" id="ARBA00022989"/>
    </source>
</evidence>
<feature type="domain" description="ABC-2 type transporter transmembrane" evidence="7">
    <location>
        <begin position="21"/>
        <end position="374"/>
    </location>
</feature>
<accession>A0A2J8HWD8</accession>
<keyword evidence="2" id="KW-1003">Cell membrane</keyword>
<dbReference type="GO" id="GO:0140359">
    <property type="term" value="F:ABC-type transporter activity"/>
    <property type="evidence" value="ECO:0007669"/>
    <property type="project" value="InterPro"/>
</dbReference>
<evidence type="ECO:0000256" key="3">
    <source>
        <dbReference type="ARBA" id="ARBA00022692"/>
    </source>
</evidence>
<keyword evidence="5 6" id="KW-0472">Membrane</keyword>
<sequence length="392" mass="43674">MDHAVASPSLATQWQILRRDRWLLSCLTWVPIVLVVIIWWIFSQAIVRDLPIGVVDLSNSRLSRQLSRELDATSTLSVIRSYANVAEATEDLKSTDIYAYVVIPNQFDKAIYRGEQPQVTTFYNSQMILVGRLINSAVVQAQSTFNAQVEVVKTLAKGQQTTLGAMSHVLPIRTQITPLFNKNTNYAQFLVSAVVPAIWQIAIVVTTIMILAANHRTHGLSIWAQHNTLSRLIATLAPYSLVFALQGAGFLSWFYHGLDWPMHGSMSTMVIAQCITIVACMIMGSFFFFITLDPARAMSFAAAYTAPSFAFMGITFPTTDMGTLAQIWRSLLPVSHYIDVQVSQVSYGLDAYSALASLWPMLGYLLPLGLTLLLIKKHLRAEEKVRSDHELV</sequence>
<comment type="subcellular location">
    <subcellularLocation>
        <location evidence="1">Cell membrane</location>
        <topology evidence="1">Multi-pass membrane protein</topology>
    </subcellularLocation>
</comment>
<feature type="transmembrane region" description="Helical" evidence="6">
    <location>
        <begin position="351"/>
        <end position="375"/>
    </location>
</feature>
<evidence type="ECO:0000259" key="7">
    <source>
        <dbReference type="Pfam" id="PF12698"/>
    </source>
</evidence>
<feature type="transmembrane region" description="Helical" evidence="6">
    <location>
        <begin position="232"/>
        <end position="255"/>
    </location>
</feature>
<protein>
    <submittedName>
        <fullName evidence="8">Multidrug ABC transporter permease</fullName>
    </submittedName>
</protein>